<name>A0A0A8Y272_ARUDO</name>
<dbReference type="AlphaFoldDB" id="A0A0A8Y272"/>
<sequence>MRVNFLSFDKDKVSGLNYKFVGKKKKAGILFQNFIVE</sequence>
<dbReference type="EMBL" id="GBRH01278632">
    <property type="protein sequence ID" value="JAD19263.1"/>
    <property type="molecule type" value="Transcribed_RNA"/>
</dbReference>
<reference evidence="1" key="1">
    <citation type="submission" date="2014-09" db="EMBL/GenBank/DDBJ databases">
        <authorList>
            <person name="Magalhaes I.L.F."/>
            <person name="Oliveira U."/>
            <person name="Santos F.R."/>
            <person name="Vidigal T.H.D.A."/>
            <person name="Brescovit A.D."/>
            <person name="Santos A.J."/>
        </authorList>
    </citation>
    <scope>NUCLEOTIDE SEQUENCE</scope>
    <source>
        <tissue evidence="1">Shoot tissue taken approximately 20 cm above the soil surface</tissue>
    </source>
</reference>
<evidence type="ECO:0000313" key="1">
    <source>
        <dbReference type="EMBL" id="JAD19263.1"/>
    </source>
</evidence>
<accession>A0A0A8Y272</accession>
<reference evidence="1" key="2">
    <citation type="journal article" date="2015" name="Data Brief">
        <title>Shoot transcriptome of the giant reed, Arundo donax.</title>
        <authorList>
            <person name="Barrero R.A."/>
            <person name="Guerrero F.D."/>
            <person name="Moolhuijzen P."/>
            <person name="Goolsby J.A."/>
            <person name="Tidwell J."/>
            <person name="Bellgard S.E."/>
            <person name="Bellgard M.I."/>
        </authorList>
    </citation>
    <scope>NUCLEOTIDE SEQUENCE</scope>
    <source>
        <tissue evidence="1">Shoot tissue taken approximately 20 cm above the soil surface</tissue>
    </source>
</reference>
<proteinExistence type="predicted"/>
<protein>
    <submittedName>
        <fullName evidence="1">Uncharacterized protein</fullName>
    </submittedName>
</protein>
<organism evidence="1">
    <name type="scientific">Arundo donax</name>
    <name type="common">Giant reed</name>
    <name type="synonym">Donax arundinaceus</name>
    <dbReference type="NCBI Taxonomy" id="35708"/>
    <lineage>
        <taxon>Eukaryota</taxon>
        <taxon>Viridiplantae</taxon>
        <taxon>Streptophyta</taxon>
        <taxon>Embryophyta</taxon>
        <taxon>Tracheophyta</taxon>
        <taxon>Spermatophyta</taxon>
        <taxon>Magnoliopsida</taxon>
        <taxon>Liliopsida</taxon>
        <taxon>Poales</taxon>
        <taxon>Poaceae</taxon>
        <taxon>PACMAD clade</taxon>
        <taxon>Arundinoideae</taxon>
        <taxon>Arundineae</taxon>
        <taxon>Arundo</taxon>
    </lineage>
</organism>